<name>A0A3A9ZH07_9ACTN</name>
<dbReference type="InterPro" id="IPR029063">
    <property type="entry name" value="SAM-dependent_MTases_sf"/>
</dbReference>
<sequence length="39" mass="4310">MFARLELIDPGLVTCSRWRPNGNDTTPASAYCAVARKNN</sequence>
<gene>
    <name evidence="1" type="ORF">D7223_14520</name>
</gene>
<evidence type="ECO:0000313" key="2">
    <source>
        <dbReference type="Proteomes" id="UP000281726"/>
    </source>
</evidence>
<reference evidence="1 2" key="1">
    <citation type="journal article" date="2004" name="Syst. Appl. Microbiol.">
        <title>Cryptoendolithic actinomycetes from antarctic sandstone rock samples: Micromonospora endolithica sp. nov. and two isolates related to Micromonospora coerulea Jensen 1932.</title>
        <authorList>
            <person name="Hirsch P."/>
            <person name="Mevs U."/>
            <person name="Kroppenstedt R.M."/>
            <person name="Schumann P."/>
            <person name="Stackebrandt E."/>
        </authorList>
    </citation>
    <scope>NUCLEOTIDE SEQUENCE [LARGE SCALE GENOMIC DNA]</scope>
    <source>
        <strain evidence="1 2">JCM 12677</strain>
    </source>
</reference>
<accession>A0A3A9ZH07</accession>
<dbReference type="Proteomes" id="UP000281726">
    <property type="component" value="Unassembled WGS sequence"/>
</dbReference>
<dbReference type="EMBL" id="RBAK01000005">
    <property type="protein sequence ID" value="RKN46476.1"/>
    <property type="molecule type" value="Genomic_DNA"/>
</dbReference>
<comment type="caution">
    <text evidence="1">The sequence shown here is derived from an EMBL/GenBank/DDBJ whole genome shotgun (WGS) entry which is preliminary data.</text>
</comment>
<evidence type="ECO:0000313" key="1">
    <source>
        <dbReference type="EMBL" id="RKN46476.1"/>
    </source>
</evidence>
<dbReference type="AlphaFoldDB" id="A0A3A9ZH07"/>
<dbReference type="Gene3D" id="3.40.50.150">
    <property type="entry name" value="Vaccinia Virus protein VP39"/>
    <property type="match status" value="1"/>
</dbReference>
<keyword evidence="2" id="KW-1185">Reference proteome</keyword>
<organism evidence="1 2">
    <name type="scientific">Micromonospora endolithica</name>
    <dbReference type="NCBI Taxonomy" id="230091"/>
    <lineage>
        <taxon>Bacteria</taxon>
        <taxon>Bacillati</taxon>
        <taxon>Actinomycetota</taxon>
        <taxon>Actinomycetes</taxon>
        <taxon>Micromonosporales</taxon>
        <taxon>Micromonosporaceae</taxon>
        <taxon>Micromonospora</taxon>
    </lineage>
</organism>
<proteinExistence type="predicted"/>
<protein>
    <submittedName>
        <fullName evidence="1">Uncharacterized protein</fullName>
    </submittedName>
</protein>